<sequence>MKKFLFLIETQNKTTDAMTIWQTVKPFFEQENISYQIKNVIRLDQINQLLENNSKDKIIVTIGSLNLLLQSILILDTLKVKHSAQPISFIPTKETKSLAKSIGLAEDPSLAVKQIIAAFQPVFVNLGQIEEMNHRGRWIFSHDFSLGLGAYAANVVKDTSLAGHLKPVPLKKSLNLYGRLTAIIDQEPFNVTLRLNRKYFFFKHVFAVKLSNQPSSADNPMDAADIPLQLEIITSLNFFTFILYEISRRLKLTPYLPFSHYFTDSQIQLTTNSLEFGEFDGQQLRNQFYDLMIKSFQYPFWFDPDNLSLAESLWA</sequence>
<dbReference type="RefSeq" id="WP_148126791.1">
    <property type="nucleotide sequence ID" value="NZ_CP018180.1"/>
</dbReference>
<organism evidence="3 4">
    <name type="scientific">Liquorilactobacillus nagelii</name>
    <dbReference type="NCBI Taxonomy" id="82688"/>
    <lineage>
        <taxon>Bacteria</taxon>
        <taxon>Bacillati</taxon>
        <taxon>Bacillota</taxon>
        <taxon>Bacilli</taxon>
        <taxon>Lactobacillales</taxon>
        <taxon>Lactobacillaceae</taxon>
        <taxon>Liquorilactobacillus</taxon>
    </lineage>
</organism>
<evidence type="ECO:0008006" key="5">
    <source>
        <dbReference type="Google" id="ProtNLM"/>
    </source>
</evidence>
<gene>
    <name evidence="3" type="ORF">BSQ50_06995</name>
</gene>
<dbReference type="GO" id="GO:0005524">
    <property type="term" value="F:ATP binding"/>
    <property type="evidence" value="ECO:0007669"/>
    <property type="project" value="UniProtKB-KW"/>
</dbReference>
<name>A0A3Q8CCT2_9LACO</name>
<evidence type="ECO:0000313" key="4">
    <source>
        <dbReference type="Proteomes" id="UP000324497"/>
    </source>
</evidence>
<dbReference type="EMBL" id="CP018180">
    <property type="protein sequence ID" value="AUJ32327.1"/>
    <property type="molecule type" value="Genomic_DNA"/>
</dbReference>
<dbReference type="SUPFAM" id="SSF111331">
    <property type="entry name" value="NAD kinase/diacylglycerol kinase-like"/>
    <property type="match status" value="1"/>
</dbReference>
<accession>A0A3Q8CCT2</accession>
<evidence type="ECO:0000256" key="2">
    <source>
        <dbReference type="ARBA" id="ARBA00022840"/>
    </source>
</evidence>
<dbReference type="InterPro" id="IPR017438">
    <property type="entry name" value="ATP-NAD_kinase_N"/>
</dbReference>
<dbReference type="InterPro" id="IPR016064">
    <property type="entry name" value="NAD/diacylglycerol_kinase_sf"/>
</dbReference>
<proteinExistence type="predicted"/>
<dbReference type="AlphaFoldDB" id="A0A3Q8CCT2"/>
<protein>
    <recommendedName>
        <fullName evidence="5">Transcription regulator</fullName>
    </recommendedName>
</protein>
<dbReference type="Gene3D" id="3.40.50.10330">
    <property type="entry name" value="Probable inorganic polyphosphate/atp-NAD kinase, domain 1"/>
    <property type="match status" value="1"/>
</dbReference>
<reference evidence="3 4" key="1">
    <citation type="submission" date="2016-11" db="EMBL/GenBank/DDBJ databases">
        <title>Interaction between Lactobacillus species and yeast in water kefir.</title>
        <authorList>
            <person name="Behr J."/>
            <person name="Xu D."/>
            <person name="Vogel R.F."/>
        </authorList>
    </citation>
    <scope>NUCLEOTIDE SEQUENCE [LARGE SCALE GENOMIC DNA]</scope>
    <source>
        <strain evidence="3 4">TMW 1.1827</strain>
    </source>
</reference>
<evidence type="ECO:0000313" key="3">
    <source>
        <dbReference type="EMBL" id="AUJ32327.1"/>
    </source>
</evidence>
<keyword evidence="2" id="KW-0067">ATP-binding</keyword>
<dbReference type="KEGG" id="lng:BSQ50_06995"/>
<keyword evidence="4" id="KW-1185">Reference proteome</keyword>
<keyword evidence="1" id="KW-0547">Nucleotide-binding</keyword>
<evidence type="ECO:0000256" key="1">
    <source>
        <dbReference type="ARBA" id="ARBA00022741"/>
    </source>
</evidence>
<dbReference type="Proteomes" id="UP000324497">
    <property type="component" value="Chromosome"/>
</dbReference>